<dbReference type="PANTHER" id="PTHR43289:SF6">
    <property type="entry name" value="SERINE_THREONINE-PROTEIN KINASE NEKL-3"/>
    <property type="match status" value="1"/>
</dbReference>
<dbReference type="InterPro" id="IPR000719">
    <property type="entry name" value="Prot_kinase_dom"/>
</dbReference>
<keyword evidence="3" id="KW-0808">Transferase</keyword>
<dbReference type="GO" id="GO:0004674">
    <property type="term" value="F:protein serine/threonine kinase activity"/>
    <property type="evidence" value="ECO:0007669"/>
    <property type="project" value="UniProtKB-KW"/>
</dbReference>
<sequence>MTVGAGTLVGPYRLERLLGRGGMAVVYEATHESIGRTVALKLVSSDLSDPQFLERFREEGRMQAALDHPHAVTVYEAGTSEHGPYLAMRLVRGTTLAGLIDDGALSADRTLDLLQQVAEALDAAHAAGVVHRDVKPRNILVGDEDHAFLADFGLTRRTDTQGVTVTGHFMGTLAYVAPEVVLGEVAGPAADRYALAAVLFECLTGTGVFPRSTHAAVLFAHTNEPPPRVSGRRDGVPPGLDDVLIAGLAKDPAQRPATAVALIAAARAALAGHALGPPAPRVLPLLDDATTSGQTAQPAAAATSGARSGVTPGRAPEAVRPAPSGGRGPRRAAVVAAAVLVGAALGGGAVAALDGDDTTPAARDPLPAAPAPLAGTERLGSALAATGPGRTVDCQGRPVRARASTCTVFQDSLATATVVVPRGGVVRRWSVRSASGELALTVLRRRDEGYFQVSRSRNEFVGNDGLHSFAADLAVDRGDRLGLVVVEGSGVGLRASPGGTTGRWSPPLAGAIRPQQDGPAGELLLQVDYQPGGKRRLPVKLRGASAGDAPAGQTLATRRARFGNGRPVEFRVALVDGRGVLDLVRGGRRIVRIGVPDMVAPIDPGVRLDVAVVTGEPEHVGIDVEFTRPGSDRLLHHYFDALGRDVYATD</sequence>
<evidence type="ECO:0000313" key="10">
    <source>
        <dbReference type="EMBL" id="XAY04643.1"/>
    </source>
</evidence>
<evidence type="ECO:0000256" key="6">
    <source>
        <dbReference type="ARBA" id="ARBA00022840"/>
    </source>
</evidence>
<feature type="compositionally biased region" description="Low complexity" evidence="8">
    <location>
        <begin position="293"/>
        <end position="306"/>
    </location>
</feature>
<dbReference type="EC" id="2.7.11.1" evidence="1"/>
<dbReference type="EMBL" id="CP114014">
    <property type="protein sequence ID" value="XAY04643.1"/>
    <property type="molecule type" value="Genomic_DNA"/>
</dbReference>
<dbReference type="Gene3D" id="1.10.510.10">
    <property type="entry name" value="Transferase(Phosphotransferase) domain 1"/>
    <property type="match status" value="1"/>
</dbReference>
<dbReference type="PROSITE" id="PS50011">
    <property type="entry name" value="PROTEIN_KINASE_DOM"/>
    <property type="match status" value="1"/>
</dbReference>
<evidence type="ECO:0000256" key="4">
    <source>
        <dbReference type="ARBA" id="ARBA00022741"/>
    </source>
</evidence>
<evidence type="ECO:0000256" key="8">
    <source>
        <dbReference type="SAM" id="MobiDB-lite"/>
    </source>
</evidence>
<keyword evidence="5 10" id="KW-0418">Kinase</keyword>
<keyword evidence="6 7" id="KW-0067">ATP-binding</keyword>
<name>A0AAU7ASK8_9ACTN</name>
<evidence type="ECO:0000256" key="2">
    <source>
        <dbReference type="ARBA" id="ARBA00022527"/>
    </source>
</evidence>
<dbReference type="SMART" id="SM00220">
    <property type="entry name" value="S_TKc"/>
    <property type="match status" value="1"/>
</dbReference>
<reference evidence="10" key="1">
    <citation type="submission" date="2022-12" db="EMBL/GenBank/DDBJ databases">
        <title>Paraconexibacter alkalitolerans sp. nov. and Baekduia alba sp. nov., isolated from soil and emended description of the genera Paraconexibacter (Chun et al., 2020) and Baekduia (An et al., 2020).</title>
        <authorList>
            <person name="Vieira S."/>
            <person name="Huber K.J."/>
            <person name="Geppert A."/>
            <person name="Wolf J."/>
            <person name="Neumann-Schaal M."/>
            <person name="Muesken M."/>
            <person name="Overmann J."/>
        </authorList>
    </citation>
    <scope>NUCLEOTIDE SEQUENCE</scope>
    <source>
        <strain evidence="10">AEG42_29</strain>
    </source>
</reference>
<organism evidence="10">
    <name type="scientific">Paraconexibacter sp. AEG42_29</name>
    <dbReference type="NCBI Taxonomy" id="2997339"/>
    <lineage>
        <taxon>Bacteria</taxon>
        <taxon>Bacillati</taxon>
        <taxon>Actinomycetota</taxon>
        <taxon>Thermoleophilia</taxon>
        <taxon>Solirubrobacterales</taxon>
        <taxon>Paraconexibacteraceae</taxon>
        <taxon>Paraconexibacter</taxon>
    </lineage>
</organism>
<proteinExistence type="predicted"/>
<evidence type="ECO:0000259" key="9">
    <source>
        <dbReference type="PROSITE" id="PS50011"/>
    </source>
</evidence>
<feature type="region of interest" description="Disordered" evidence="8">
    <location>
        <begin position="293"/>
        <end position="329"/>
    </location>
</feature>
<dbReference type="AlphaFoldDB" id="A0AAU7ASK8"/>
<dbReference type="GO" id="GO:0005524">
    <property type="term" value="F:ATP binding"/>
    <property type="evidence" value="ECO:0007669"/>
    <property type="project" value="UniProtKB-UniRule"/>
</dbReference>
<evidence type="ECO:0000256" key="5">
    <source>
        <dbReference type="ARBA" id="ARBA00022777"/>
    </source>
</evidence>
<dbReference type="InterPro" id="IPR008271">
    <property type="entry name" value="Ser/Thr_kinase_AS"/>
</dbReference>
<dbReference type="InterPro" id="IPR017441">
    <property type="entry name" value="Protein_kinase_ATP_BS"/>
</dbReference>
<dbReference type="CDD" id="cd14014">
    <property type="entry name" value="STKc_PknB_like"/>
    <property type="match status" value="1"/>
</dbReference>
<evidence type="ECO:0000256" key="3">
    <source>
        <dbReference type="ARBA" id="ARBA00022679"/>
    </source>
</evidence>
<dbReference type="PROSITE" id="PS00107">
    <property type="entry name" value="PROTEIN_KINASE_ATP"/>
    <property type="match status" value="1"/>
</dbReference>
<keyword evidence="2" id="KW-0723">Serine/threonine-protein kinase</keyword>
<dbReference type="Gene3D" id="3.30.200.20">
    <property type="entry name" value="Phosphorylase Kinase, domain 1"/>
    <property type="match status" value="1"/>
</dbReference>
<evidence type="ECO:0000256" key="1">
    <source>
        <dbReference type="ARBA" id="ARBA00012513"/>
    </source>
</evidence>
<feature type="binding site" evidence="7">
    <location>
        <position position="41"/>
    </location>
    <ligand>
        <name>ATP</name>
        <dbReference type="ChEBI" id="CHEBI:30616"/>
    </ligand>
</feature>
<dbReference type="InterPro" id="IPR011009">
    <property type="entry name" value="Kinase-like_dom_sf"/>
</dbReference>
<keyword evidence="4 7" id="KW-0547">Nucleotide-binding</keyword>
<dbReference type="PROSITE" id="PS00108">
    <property type="entry name" value="PROTEIN_KINASE_ST"/>
    <property type="match status" value="1"/>
</dbReference>
<feature type="domain" description="Protein kinase" evidence="9">
    <location>
        <begin position="12"/>
        <end position="270"/>
    </location>
</feature>
<gene>
    <name evidence="10" type="ORF">DSM112329_01478</name>
</gene>
<dbReference type="KEGG" id="parq:DSM112329_01478"/>
<accession>A0AAU7ASK8</accession>
<protein>
    <recommendedName>
        <fullName evidence="1">non-specific serine/threonine protein kinase</fullName>
        <ecNumber evidence="1">2.7.11.1</ecNumber>
    </recommendedName>
</protein>
<dbReference type="RefSeq" id="WP_354701171.1">
    <property type="nucleotide sequence ID" value="NZ_CP114014.1"/>
</dbReference>
<dbReference type="Pfam" id="PF00069">
    <property type="entry name" value="Pkinase"/>
    <property type="match status" value="1"/>
</dbReference>
<evidence type="ECO:0000256" key="7">
    <source>
        <dbReference type="PROSITE-ProRule" id="PRU10141"/>
    </source>
</evidence>
<dbReference type="SUPFAM" id="SSF56112">
    <property type="entry name" value="Protein kinase-like (PK-like)"/>
    <property type="match status" value="1"/>
</dbReference>
<dbReference type="PANTHER" id="PTHR43289">
    <property type="entry name" value="MITOGEN-ACTIVATED PROTEIN KINASE KINASE KINASE 20-RELATED"/>
    <property type="match status" value="1"/>
</dbReference>